<keyword evidence="2" id="KW-1185">Reference proteome</keyword>
<accession>A0AAV6UMD4</accession>
<dbReference type="PANTHER" id="PTHR21261">
    <property type="entry name" value="BEAT PROTEIN"/>
    <property type="match status" value="1"/>
</dbReference>
<name>A0AAV6UMD4_9ARAC</name>
<dbReference type="Proteomes" id="UP000827092">
    <property type="component" value="Unassembled WGS sequence"/>
</dbReference>
<evidence type="ECO:0008006" key="3">
    <source>
        <dbReference type="Google" id="ProtNLM"/>
    </source>
</evidence>
<reference evidence="1 2" key="1">
    <citation type="journal article" date="2022" name="Nat. Ecol. Evol.">
        <title>A masculinizing supergene underlies an exaggerated male reproductive morph in a spider.</title>
        <authorList>
            <person name="Hendrickx F."/>
            <person name="De Corte Z."/>
            <person name="Sonet G."/>
            <person name="Van Belleghem S.M."/>
            <person name="Kostlbacher S."/>
            <person name="Vangestel C."/>
        </authorList>
    </citation>
    <scope>NUCLEOTIDE SEQUENCE [LARGE SCALE GENOMIC DNA]</scope>
    <source>
        <strain evidence="1">W744_W776</strain>
    </source>
</reference>
<evidence type="ECO:0000313" key="1">
    <source>
        <dbReference type="EMBL" id="KAG8185309.1"/>
    </source>
</evidence>
<dbReference type="SUPFAM" id="SSF48726">
    <property type="entry name" value="Immunoglobulin"/>
    <property type="match status" value="1"/>
</dbReference>
<proteinExistence type="predicted"/>
<dbReference type="PANTHER" id="PTHR21261:SF15">
    <property type="entry name" value="BEATEN PATH IIIA, ISOFORM D-RELATED"/>
    <property type="match status" value="1"/>
</dbReference>
<organism evidence="1 2">
    <name type="scientific">Oedothorax gibbosus</name>
    <dbReference type="NCBI Taxonomy" id="931172"/>
    <lineage>
        <taxon>Eukaryota</taxon>
        <taxon>Metazoa</taxon>
        <taxon>Ecdysozoa</taxon>
        <taxon>Arthropoda</taxon>
        <taxon>Chelicerata</taxon>
        <taxon>Arachnida</taxon>
        <taxon>Araneae</taxon>
        <taxon>Araneomorphae</taxon>
        <taxon>Entelegynae</taxon>
        <taxon>Araneoidea</taxon>
        <taxon>Linyphiidae</taxon>
        <taxon>Erigoninae</taxon>
        <taxon>Oedothorax</taxon>
    </lineage>
</organism>
<dbReference type="AlphaFoldDB" id="A0AAV6UMD4"/>
<dbReference type="EMBL" id="JAFNEN010000341">
    <property type="protein sequence ID" value="KAG8185309.1"/>
    <property type="molecule type" value="Genomic_DNA"/>
</dbReference>
<gene>
    <name evidence="1" type="ORF">JTE90_023917</name>
</gene>
<protein>
    <recommendedName>
        <fullName evidence="3">Ig-like domain-containing protein</fullName>
    </recommendedName>
</protein>
<comment type="caution">
    <text evidence="1">The sequence shown here is derived from an EMBL/GenBank/DDBJ whole genome shotgun (WGS) entry which is preliminary data.</text>
</comment>
<sequence length="103" mass="11742">MSNNLTGCAGLKLLSLDVPSAVMQGESAWLNCTLDLESDELYSVKWYKDDVEFYRHLPKDSPNGQKYDIPGIRLDPLAIFQTKFKSMTIHLQERKGRLHPTSE</sequence>
<evidence type="ECO:0000313" key="2">
    <source>
        <dbReference type="Proteomes" id="UP000827092"/>
    </source>
</evidence>
<dbReference type="InterPro" id="IPR036179">
    <property type="entry name" value="Ig-like_dom_sf"/>
</dbReference>